<feature type="binding site" evidence="11">
    <location>
        <position position="74"/>
    </location>
    <ligand>
        <name>ATP</name>
        <dbReference type="ChEBI" id="CHEBI:30616"/>
    </ligand>
</feature>
<comment type="pathway">
    <text evidence="1 11">Pyrimidine metabolism; CTP biosynthesis via de novo pathway; CTP from UDP: step 2/2.</text>
</comment>
<feature type="binding site" evidence="11">
    <location>
        <position position="142"/>
    </location>
    <ligand>
        <name>Mg(2+)</name>
        <dbReference type="ChEBI" id="CHEBI:18420"/>
    </ligand>
</feature>
<proteinExistence type="inferred from homology"/>
<comment type="activity regulation">
    <text evidence="11">Allosterically activated by GTP, when glutamine is the substrate; GTP has no effect on the reaction when ammonia is the substrate. The allosteric effector GTP functions by stabilizing the protein conformation that binds the tetrahedral intermediate(s) formed during glutamine hydrolysis. Inhibited by the product CTP, via allosteric rather than competitive inhibition.</text>
</comment>
<evidence type="ECO:0000256" key="7">
    <source>
        <dbReference type="ARBA" id="ARBA00022842"/>
    </source>
</evidence>
<feature type="binding site" evidence="11">
    <location>
        <position position="16"/>
    </location>
    <ligand>
        <name>CTP</name>
        <dbReference type="ChEBI" id="CHEBI:37563"/>
        <note>allosteric inhibitor</note>
    </ligand>
</feature>
<dbReference type="UniPathway" id="UPA00159">
    <property type="reaction ID" value="UER00277"/>
</dbReference>
<dbReference type="EC" id="6.3.4.2" evidence="11"/>
<dbReference type="FunFam" id="3.40.50.300:FF:000009">
    <property type="entry name" value="CTP synthase"/>
    <property type="match status" value="1"/>
</dbReference>
<feature type="binding site" evidence="11">
    <location>
        <begin position="149"/>
        <end position="151"/>
    </location>
    <ligand>
        <name>CTP</name>
        <dbReference type="ChEBI" id="CHEBI:37563"/>
        <note>allosteric inhibitor</note>
    </ligand>
</feature>
<dbReference type="PANTHER" id="PTHR11550:SF0">
    <property type="entry name" value="CTP SYNTHASE-RELATED"/>
    <property type="match status" value="1"/>
</dbReference>
<keyword evidence="3 11" id="KW-0436">Ligase</keyword>
<comment type="function">
    <text evidence="11">Catalyzes the ATP-dependent amination of UTP to CTP with either L-glutamine or ammonia as the source of nitrogen. Regulates intracellular CTP levels through interactions with the four ribonucleotide triphosphates.</text>
</comment>
<comment type="caution">
    <text evidence="14">The sequence shown here is derived from an EMBL/GenBank/DDBJ whole genome shotgun (WGS) entry which is preliminary data.</text>
</comment>
<evidence type="ECO:0000313" key="15">
    <source>
        <dbReference type="Proteomes" id="UP000605201"/>
    </source>
</evidence>
<dbReference type="GO" id="GO:0003883">
    <property type="term" value="F:CTP synthase activity"/>
    <property type="evidence" value="ECO:0007669"/>
    <property type="project" value="UniProtKB-UniRule"/>
</dbReference>
<comment type="similarity">
    <text evidence="2 11">Belongs to the CTP synthase family.</text>
</comment>
<feature type="binding site" evidence="11">
    <location>
        <begin position="189"/>
        <end position="194"/>
    </location>
    <ligand>
        <name>CTP</name>
        <dbReference type="ChEBI" id="CHEBI:37563"/>
        <note>allosteric inhibitor</note>
    </ligand>
</feature>
<sequence length="548" mass="60645">MASNTKFIFVTGGVLSSLGKGLASAAIGTLLESRGLTVTIQKLDPYINVDPGTMNPFQHGEVYVLDDGTETDLDLGHYERFTHAKVGRNNNFTTGKIYYSVISKERRGDYLGGTVQVIPHITDEIKNSIKLVADGVDVVIVEIGGTIGDIESLPFLEAIRQFKADAGKDNVLYIHLTLVPYIATAGEVKTKPTQHSVKELRSIGIQPDILLCRTDQYLSKEIKSKIALFCDVSVDAVITAKDVECIYEVPLIFHKEGLDNKIVELLNIWTRAPVLEDWEQLVQSVKAPKHSVNIALVGKYVDLTDSYKSLNEALTHGGIANDARVNITFVDSETIDDKSCSQLLVDADGILIPGGFGARGVEGKICAAKYARENKVPFFGICLGMQIAVAEFARNVAEMPGAHSQEFDVDTPYPVIYLMVEWYDDKTGSIQRRDVSSDKGGTMRLGAYPCIIKKETSAFRAYGVAEISERHRHRYEFNNAYKAVLEEKGLVVSGTSPNGELVEMIEVRDHPWFLGCQFHPEFKSRPMDPHPLFREFIRAALEHAATRT</sequence>
<dbReference type="GO" id="GO:0019856">
    <property type="term" value="P:pyrimidine nucleobase biosynthetic process"/>
    <property type="evidence" value="ECO:0007669"/>
    <property type="project" value="TreeGrafter"/>
</dbReference>
<feature type="binding site" evidence="11">
    <location>
        <position position="225"/>
    </location>
    <ligand>
        <name>UTP</name>
        <dbReference type="ChEBI" id="CHEBI:46398"/>
    </ligand>
</feature>
<feature type="region of interest" description="Amidoligase domain" evidence="11">
    <location>
        <begin position="1"/>
        <end position="268"/>
    </location>
</feature>
<dbReference type="CDD" id="cd03113">
    <property type="entry name" value="CTPS_N"/>
    <property type="match status" value="1"/>
</dbReference>
<dbReference type="Pfam" id="PF06418">
    <property type="entry name" value="CTP_synth_N"/>
    <property type="match status" value="1"/>
</dbReference>
<feature type="active site" description="Nucleophile; for glutamine hydrolysis" evidence="11">
    <location>
        <position position="382"/>
    </location>
</feature>
<feature type="active site" evidence="11">
    <location>
        <position position="521"/>
    </location>
</feature>
<dbReference type="InterPro" id="IPR017456">
    <property type="entry name" value="CTP_synthase_N"/>
</dbReference>
<comment type="subunit">
    <text evidence="11">Homotetramer.</text>
</comment>
<dbReference type="PROSITE" id="PS51273">
    <property type="entry name" value="GATASE_TYPE_1"/>
    <property type="match status" value="1"/>
</dbReference>
<gene>
    <name evidence="11" type="primary">pyrG</name>
    <name evidence="14" type="ORF">H8D96_07220</name>
</gene>
<dbReference type="InterPro" id="IPR033828">
    <property type="entry name" value="GATase1_CTP_Synthase"/>
</dbReference>
<feature type="binding site" evidence="11">
    <location>
        <begin position="383"/>
        <end position="386"/>
    </location>
    <ligand>
        <name>L-glutamine</name>
        <dbReference type="ChEBI" id="CHEBI:58359"/>
    </ligand>
</feature>
<dbReference type="PANTHER" id="PTHR11550">
    <property type="entry name" value="CTP SYNTHASE"/>
    <property type="match status" value="1"/>
</dbReference>
<dbReference type="AlphaFoldDB" id="A0A8J6NYB6"/>
<keyword evidence="8 11" id="KW-0315">Glutamine amidotransferase</keyword>
<dbReference type="Proteomes" id="UP000605201">
    <property type="component" value="Unassembled WGS sequence"/>
</dbReference>
<evidence type="ECO:0000256" key="9">
    <source>
        <dbReference type="ARBA" id="ARBA00022975"/>
    </source>
</evidence>
<comment type="catalytic activity">
    <reaction evidence="10 11">
        <text>UTP + L-glutamine + ATP + H2O = CTP + L-glutamate + ADP + phosphate + 2 H(+)</text>
        <dbReference type="Rhea" id="RHEA:26426"/>
        <dbReference type="ChEBI" id="CHEBI:15377"/>
        <dbReference type="ChEBI" id="CHEBI:15378"/>
        <dbReference type="ChEBI" id="CHEBI:29985"/>
        <dbReference type="ChEBI" id="CHEBI:30616"/>
        <dbReference type="ChEBI" id="CHEBI:37563"/>
        <dbReference type="ChEBI" id="CHEBI:43474"/>
        <dbReference type="ChEBI" id="CHEBI:46398"/>
        <dbReference type="ChEBI" id="CHEBI:58359"/>
        <dbReference type="ChEBI" id="CHEBI:456216"/>
        <dbReference type="EC" id="6.3.4.2"/>
    </reaction>
</comment>
<evidence type="ECO:0000259" key="13">
    <source>
        <dbReference type="Pfam" id="PF06418"/>
    </source>
</evidence>
<feature type="domain" description="CTP synthase N-terminal" evidence="13">
    <location>
        <begin position="6"/>
        <end position="268"/>
    </location>
</feature>
<evidence type="ECO:0000256" key="3">
    <source>
        <dbReference type="ARBA" id="ARBA00022598"/>
    </source>
</evidence>
<comment type="caution">
    <text evidence="11">Lacks conserved residue(s) required for the propagation of feature annotation.</text>
</comment>
<feature type="binding site" evidence="11">
    <location>
        <position position="16"/>
    </location>
    <ligand>
        <name>UTP</name>
        <dbReference type="ChEBI" id="CHEBI:46398"/>
    </ligand>
</feature>
<comment type="catalytic activity">
    <reaction evidence="11">
        <text>UTP + NH4(+) + ATP = CTP + ADP + phosphate + 2 H(+)</text>
        <dbReference type="Rhea" id="RHEA:16597"/>
        <dbReference type="ChEBI" id="CHEBI:15378"/>
        <dbReference type="ChEBI" id="CHEBI:28938"/>
        <dbReference type="ChEBI" id="CHEBI:30616"/>
        <dbReference type="ChEBI" id="CHEBI:37563"/>
        <dbReference type="ChEBI" id="CHEBI:43474"/>
        <dbReference type="ChEBI" id="CHEBI:46398"/>
        <dbReference type="ChEBI" id="CHEBI:456216"/>
    </reaction>
</comment>
<feature type="domain" description="Glutamine amidotransferase" evidence="12">
    <location>
        <begin position="303"/>
        <end position="538"/>
    </location>
</feature>
<evidence type="ECO:0000256" key="1">
    <source>
        <dbReference type="ARBA" id="ARBA00005171"/>
    </source>
</evidence>
<dbReference type="GO" id="GO:0005829">
    <property type="term" value="C:cytosol"/>
    <property type="evidence" value="ECO:0007669"/>
    <property type="project" value="TreeGrafter"/>
</dbReference>
<feature type="binding site" evidence="11">
    <location>
        <position position="225"/>
    </location>
    <ligand>
        <name>CTP</name>
        <dbReference type="ChEBI" id="CHEBI:37563"/>
        <note>allosteric inhibitor</note>
    </ligand>
</feature>
<evidence type="ECO:0000256" key="10">
    <source>
        <dbReference type="ARBA" id="ARBA00047781"/>
    </source>
</evidence>
<dbReference type="InterPro" id="IPR004468">
    <property type="entry name" value="CTP_synthase"/>
</dbReference>
<dbReference type="EMBL" id="JACNIG010000165">
    <property type="protein sequence ID" value="MBC8431695.1"/>
    <property type="molecule type" value="Genomic_DNA"/>
</dbReference>
<feature type="binding site" evidence="11">
    <location>
        <begin position="241"/>
        <end position="243"/>
    </location>
    <ligand>
        <name>ATP</name>
        <dbReference type="ChEBI" id="CHEBI:30616"/>
    </ligand>
</feature>
<dbReference type="InterPro" id="IPR017926">
    <property type="entry name" value="GATASE"/>
</dbReference>
<dbReference type="CDD" id="cd01746">
    <property type="entry name" value="GATase1_CTP_Synthase"/>
    <property type="match status" value="1"/>
</dbReference>
<dbReference type="FunFam" id="3.40.50.880:FF:000002">
    <property type="entry name" value="CTP synthase"/>
    <property type="match status" value="1"/>
</dbReference>
<name>A0A8J6NYB6_9BACT</name>
<dbReference type="Pfam" id="PF00117">
    <property type="entry name" value="GATase"/>
    <property type="match status" value="1"/>
</dbReference>
<reference evidence="14 15" key="1">
    <citation type="submission" date="2020-08" db="EMBL/GenBank/DDBJ databases">
        <title>Bridging the membrane lipid divide: bacteria of the FCB group superphylum have the potential to synthesize archaeal ether lipids.</title>
        <authorList>
            <person name="Villanueva L."/>
            <person name="Von Meijenfeldt F.A.B."/>
            <person name="Westbye A.B."/>
            <person name="Yadav S."/>
            <person name="Hopmans E.C."/>
            <person name="Dutilh B.E."/>
            <person name="Sinninghe Damste J.S."/>
        </authorList>
    </citation>
    <scope>NUCLEOTIDE SEQUENCE [LARGE SCALE GENOMIC DNA]</scope>
    <source>
        <strain evidence="14">NIOZ-UU17</strain>
    </source>
</reference>
<dbReference type="HAMAP" id="MF_01227">
    <property type="entry name" value="PyrG"/>
    <property type="match status" value="1"/>
</dbReference>
<feature type="binding site" evidence="11">
    <location>
        <position position="355"/>
    </location>
    <ligand>
        <name>L-glutamine</name>
        <dbReference type="ChEBI" id="CHEBI:58359"/>
    </ligand>
</feature>
<evidence type="ECO:0000313" key="14">
    <source>
        <dbReference type="EMBL" id="MBC8431695.1"/>
    </source>
</evidence>
<dbReference type="SUPFAM" id="SSF52540">
    <property type="entry name" value="P-loop containing nucleoside triphosphate hydrolases"/>
    <property type="match status" value="1"/>
</dbReference>
<feature type="binding site" evidence="11">
    <location>
        <begin position="17"/>
        <end position="22"/>
    </location>
    <ligand>
        <name>ATP</name>
        <dbReference type="ChEBI" id="CHEBI:30616"/>
    </ligand>
</feature>
<keyword evidence="4 11" id="KW-0479">Metal-binding</keyword>
<evidence type="ECO:0000256" key="5">
    <source>
        <dbReference type="ARBA" id="ARBA00022741"/>
    </source>
</evidence>
<evidence type="ECO:0000256" key="4">
    <source>
        <dbReference type="ARBA" id="ARBA00022723"/>
    </source>
</evidence>
<keyword evidence="7 11" id="KW-0460">Magnesium</keyword>
<evidence type="ECO:0000256" key="2">
    <source>
        <dbReference type="ARBA" id="ARBA00007533"/>
    </source>
</evidence>
<evidence type="ECO:0000256" key="6">
    <source>
        <dbReference type="ARBA" id="ARBA00022840"/>
    </source>
</evidence>
<dbReference type="GO" id="GO:0044210">
    <property type="term" value="P:'de novo' CTP biosynthetic process"/>
    <property type="evidence" value="ECO:0007669"/>
    <property type="project" value="UniProtKB-UniRule"/>
</dbReference>
<dbReference type="InterPro" id="IPR027417">
    <property type="entry name" value="P-loop_NTPase"/>
</dbReference>
<feature type="binding site" evidence="11">
    <location>
        <begin position="189"/>
        <end position="194"/>
    </location>
    <ligand>
        <name>UTP</name>
        <dbReference type="ChEBI" id="CHEBI:46398"/>
    </ligand>
</feature>
<organism evidence="14 15">
    <name type="scientific">Candidatus Desulfatibia vada</name>
    <dbReference type="NCBI Taxonomy" id="2841696"/>
    <lineage>
        <taxon>Bacteria</taxon>
        <taxon>Pseudomonadati</taxon>
        <taxon>Thermodesulfobacteriota</taxon>
        <taxon>Desulfobacteria</taxon>
        <taxon>Desulfobacterales</taxon>
        <taxon>Desulfobacterales incertae sedis</taxon>
        <taxon>Candidatus Desulfatibia</taxon>
    </lineage>
</organism>
<dbReference type="Gene3D" id="3.40.50.880">
    <property type="match status" value="1"/>
</dbReference>
<evidence type="ECO:0000259" key="12">
    <source>
        <dbReference type="Pfam" id="PF00117"/>
    </source>
</evidence>
<comment type="catalytic activity">
    <reaction evidence="11">
        <text>L-glutamine + H2O = L-glutamate + NH4(+)</text>
        <dbReference type="Rhea" id="RHEA:15889"/>
        <dbReference type="ChEBI" id="CHEBI:15377"/>
        <dbReference type="ChEBI" id="CHEBI:28938"/>
        <dbReference type="ChEBI" id="CHEBI:29985"/>
        <dbReference type="ChEBI" id="CHEBI:58359"/>
    </reaction>
</comment>
<dbReference type="NCBIfam" id="NF003792">
    <property type="entry name" value="PRK05380.1"/>
    <property type="match status" value="1"/>
</dbReference>
<dbReference type="GO" id="GO:0005524">
    <property type="term" value="F:ATP binding"/>
    <property type="evidence" value="ECO:0007669"/>
    <property type="project" value="UniProtKB-KW"/>
</dbReference>
<feature type="binding site" evidence="11">
    <location>
        <position position="74"/>
    </location>
    <ligand>
        <name>Mg(2+)</name>
        <dbReference type="ChEBI" id="CHEBI:18420"/>
    </ligand>
</feature>
<keyword evidence="9 11" id="KW-0665">Pyrimidine biosynthesis</keyword>
<keyword evidence="6 11" id="KW-0067">ATP-binding</keyword>
<dbReference type="GO" id="GO:0097268">
    <property type="term" value="C:cytoophidium"/>
    <property type="evidence" value="ECO:0007669"/>
    <property type="project" value="UniProtKB-ARBA"/>
</dbReference>
<evidence type="ECO:0000256" key="11">
    <source>
        <dbReference type="HAMAP-Rule" id="MF_01227"/>
    </source>
</evidence>
<dbReference type="SUPFAM" id="SSF52317">
    <property type="entry name" value="Class I glutamine amidotransferase-like"/>
    <property type="match status" value="1"/>
</dbReference>
<evidence type="ECO:0000256" key="8">
    <source>
        <dbReference type="ARBA" id="ARBA00022962"/>
    </source>
</evidence>
<dbReference type="InterPro" id="IPR029062">
    <property type="entry name" value="Class_I_gatase-like"/>
</dbReference>
<accession>A0A8J6NYB6</accession>
<dbReference type="GO" id="GO:0046872">
    <property type="term" value="F:metal ion binding"/>
    <property type="evidence" value="ECO:0007669"/>
    <property type="project" value="UniProtKB-KW"/>
</dbReference>
<keyword evidence="5 11" id="KW-0547">Nucleotide-binding</keyword>
<feature type="binding site" evidence="11">
    <location>
        <position position="406"/>
    </location>
    <ligand>
        <name>L-glutamine</name>
        <dbReference type="ChEBI" id="CHEBI:58359"/>
    </ligand>
</feature>
<dbReference type="Gene3D" id="3.40.50.300">
    <property type="entry name" value="P-loop containing nucleotide triphosphate hydrolases"/>
    <property type="match status" value="1"/>
</dbReference>
<protein>
    <recommendedName>
        <fullName evidence="11">CTP synthase</fullName>
        <ecNumber evidence="11">6.3.4.2</ecNumber>
    </recommendedName>
    <alternativeName>
        <fullName evidence="11">Cytidine 5'-triphosphate synthase</fullName>
    </alternativeName>
    <alternativeName>
        <fullName evidence="11">Cytidine triphosphate synthetase</fullName>
        <shortName evidence="11">CTP synthetase</shortName>
        <shortName evidence="11">CTPS</shortName>
    </alternativeName>
    <alternativeName>
        <fullName evidence="11">UTP--ammonia ligase</fullName>
    </alternativeName>
</protein>
<comment type="miscellaneous">
    <text evidence="11">CTPSs have evolved a hybrid strategy for distinguishing between UTP and CTP. The overlapping regions of the product feedback inhibitory and substrate sites recognize a common feature in both compounds, the triphosphate moiety. To differentiate isosteric substrate and product pyrimidine rings, an additional pocket far from the expected kinase/ligase catalytic site, specifically recognizes the cytosine and ribose portions of the product inhibitor.</text>
</comment>
<feature type="binding site" evidence="11">
    <location>
        <position position="474"/>
    </location>
    <ligand>
        <name>L-glutamine</name>
        <dbReference type="ChEBI" id="CHEBI:58359"/>
    </ligand>
</feature>
<dbReference type="NCBIfam" id="TIGR00337">
    <property type="entry name" value="PyrG"/>
    <property type="match status" value="1"/>
</dbReference>
<feature type="active site" evidence="11">
    <location>
        <position position="519"/>
    </location>
</feature>
<dbReference type="GO" id="GO:0042802">
    <property type="term" value="F:identical protein binding"/>
    <property type="evidence" value="ECO:0007669"/>
    <property type="project" value="TreeGrafter"/>
</dbReference>